<evidence type="ECO:0000313" key="2">
    <source>
        <dbReference type="EMBL" id="EKN63760.1"/>
    </source>
</evidence>
<feature type="transmembrane region" description="Helical" evidence="1">
    <location>
        <begin position="30"/>
        <end position="49"/>
    </location>
</feature>
<feature type="transmembrane region" description="Helical" evidence="1">
    <location>
        <begin position="61"/>
        <end position="86"/>
    </location>
</feature>
<gene>
    <name evidence="2" type="ORF">BAZO_16194</name>
</gene>
<sequence>MSVLIGSANFHMNQGVLSNKWYSLWSQVGLFYGEFFLPILIAISYAYLWRLEHLNKNWNMIMTAPVSAASIFLSKMLVVGMLLIFVQSLFSFYTLLEDGRANLCAP</sequence>
<keyword evidence="3" id="KW-1185">Reference proteome</keyword>
<protein>
    <submittedName>
        <fullName evidence="2">Uncharacterized protein</fullName>
    </submittedName>
</protein>
<dbReference type="EMBL" id="AJLR01000128">
    <property type="protein sequence ID" value="EKN63760.1"/>
    <property type="molecule type" value="Genomic_DNA"/>
</dbReference>
<dbReference type="Proteomes" id="UP000006315">
    <property type="component" value="Unassembled WGS sequence"/>
</dbReference>
<dbReference type="RefSeq" id="WP_003332689.1">
    <property type="nucleotide sequence ID" value="NZ_AJLR01000128.1"/>
</dbReference>
<evidence type="ECO:0000313" key="3">
    <source>
        <dbReference type="Proteomes" id="UP000006315"/>
    </source>
</evidence>
<keyword evidence="1" id="KW-1133">Transmembrane helix</keyword>
<name>K6BXV7_SCHAZ</name>
<dbReference type="AlphaFoldDB" id="K6BXV7"/>
<dbReference type="GeneID" id="89468172"/>
<reference evidence="2 3" key="1">
    <citation type="journal article" date="2012" name="Front. Microbiol.">
        <title>Redundancy and modularity in membrane-associated dissimilatory nitrate reduction in Bacillus.</title>
        <authorList>
            <person name="Heylen K."/>
            <person name="Keltjens J."/>
        </authorList>
    </citation>
    <scope>NUCLEOTIDE SEQUENCE [LARGE SCALE GENOMIC DNA]</scope>
    <source>
        <strain evidence="2 3">LMG 9581</strain>
    </source>
</reference>
<comment type="caution">
    <text evidence="2">The sequence shown here is derived from an EMBL/GenBank/DDBJ whole genome shotgun (WGS) entry which is preliminary data.</text>
</comment>
<dbReference type="STRING" id="1131731.BAZO_16194"/>
<evidence type="ECO:0000256" key="1">
    <source>
        <dbReference type="SAM" id="Phobius"/>
    </source>
</evidence>
<dbReference type="CDD" id="cd21809">
    <property type="entry name" value="ABC-2_lan_permease-like"/>
    <property type="match status" value="1"/>
</dbReference>
<keyword evidence="1" id="KW-0812">Transmembrane</keyword>
<proteinExistence type="predicted"/>
<organism evidence="2 3">
    <name type="scientific">Schinkia azotoformans LMG 9581</name>
    <dbReference type="NCBI Taxonomy" id="1131731"/>
    <lineage>
        <taxon>Bacteria</taxon>
        <taxon>Bacillati</taxon>
        <taxon>Bacillota</taxon>
        <taxon>Bacilli</taxon>
        <taxon>Bacillales</taxon>
        <taxon>Bacillaceae</taxon>
        <taxon>Calidifontibacillus/Schinkia group</taxon>
        <taxon>Schinkia</taxon>
    </lineage>
</organism>
<dbReference type="Pfam" id="PF12730">
    <property type="entry name" value="ABC2_membrane_4"/>
    <property type="match status" value="1"/>
</dbReference>
<accession>K6BXV7</accession>
<keyword evidence="1" id="KW-0472">Membrane</keyword>